<name>A0ABY0V654_9ACTO</name>
<accession>A0ABY0V654</accession>
<dbReference type="Pfam" id="PF10698">
    <property type="entry name" value="DUF2505"/>
    <property type="match status" value="1"/>
</dbReference>
<dbReference type="Proteomes" id="UP000198976">
    <property type="component" value="Chromosome I"/>
</dbReference>
<organism evidence="1 2">
    <name type="scientific">Schaalia radingae</name>
    <dbReference type="NCBI Taxonomy" id="131110"/>
    <lineage>
        <taxon>Bacteria</taxon>
        <taxon>Bacillati</taxon>
        <taxon>Actinomycetota</taxon>
        <taxon>Actinomycetes</taxon>
        <taxon>Actinomycetales</taxon>
        <taxon>Actinomycetaceae</taxon>
        <taxon>Schaalia</taxon>
    </lineage>
</organism>
<keyword evidence="2" id="KW-1185">Reference proteome</keyword>
<protein>
    <recommendedName>
        <fullName evidence="3">DUF2505 domain-containing protein</fullName>
    </recommendedName>
</protein>
<dbReference type="EMBL" id="LT629792">
    <property type="protein sequence ID" value="SDT88201.1"/>
    <property type="molecule type" value="Genomic_DNA"/>
</dbReference>
<evidence type="ECO:0008006" key="3">
    <source>
        <dbReference type="Google" id="ProtNLM"/>
    </source>
</evidence>
<sequence length="166" mass="18261">MRINETYAYPLGFDKVNAMYADPAFTYARLDQPGVTDPQANVHSTADGGLLIEASCTLDVNQLPPAAQRFLKKSPAITMKEQWEPISGRERVGSTMLTVEGVNASSHFTSKLSGNDAQAVRQMDGEFTVKIPLVGKTIENMAMKQISRIFEAEVGLAEKWNQDQAH</sequence>
<proteinExistence type="predicted"/>
<dbReference type="RefSeq" id="WP_092648325.1">
    <property type="nucleotide sequence ID" value="NZ_LT629792.1"/>
</dbReference>
<evidence type="ECO:0000313" key="2">
    <source>
        <dbReference type="Proteomes" id="UP000198976"/>
    </source>
</evidence>
<reference evidence="1 2" key="1">
    <citation type="submission" date="2016-10" db="EMBL/GenBank/DDBJ databases">
        <authorList>
            <person name="Varghese N."/>
            <person name="Submissions S."/>
        </authorList>
    </citation>
    <scope>NUCLEOTIDE SEQUENCE [LARGE SCALE GENOMIC DNA]</scope>
    <source>
        <strain evidence="1 2">DSM 9169</strain>
    </source>
</reference>
<dbReference type="InterPro" id="IPR019639">
    <property type="entry name" value="DUF2505"/>
</dbReference>
<evidence type="ECO:0000313" key="1">
    <source>
        <dbReference type="EMBL" id="SDT88201.1"/>
    </source>
</evidence>
<gene>
    <name evidence="1" type="ORF">SAMN04489714_0516</name>
</gene>